<sequence length="60" mass="6451">MMATIKCGNCGNEMKLPMCCGQPMHKEEDKLFCHKGAQCGCGNALGKPIPEHCGQPMNVV</sequence>
<proteinExistence type="predicted"/>
<accession>A0A0F9F8G5</accession>
<protein>
    <submittedName>
        <fullName evidence="1">Uncharacterized protein</fullName>
    </submittedName>
</protein>
<gene>
    <name evidence="1" type="ORF">LCGC14_1982260</name>
</gene>
<dbReference type="AlphaFoldDB" id="A0A0F9F8G5"/>
<organism evidence="1">
    <name type="scientific">marine sediment metagenome</name>
    <dbReference type="NCBI Taxonomy" id="412755"/>
    <lineage>
        <taxon>unclassified sequences</taxon>
        <taxon>metagenomes</taxon>
        <taxon>ecological metagenomes</taxon>
    </lineage>
</organism>
<dbReference type="EMBL" id="LAZR01022203">
    <property type="protein sequence ID" value="KKL82689.1"/>
    <property type="molecule type" value="Genomic_DNA"/>
</dbReference>
<reference evidence="1" key="1">
    <citation type="journal article" date="2015" name="Nature">
        <title>Complex archaea that bridge the gap between prokaryotes and eukaryotes.</title>
        <authorList>
            <person name="Spang A."/>
            <person name="Saw J.H."/>
            <person name="Jorgensen S.L."/>
            <person name="Zaremba-Niedzwiedzka K."/>
            <person name="Martijn J."/>
            <person name="Lind A.E."/>
            <person name="van Eijk R."/>
            <person name="Schleper C."/>
            <person name="Guy L."/>
            <person name="Ettema T.J."/>
        </authorList>
    </citation>
    <scope>NUCLEOTIDE SEQUENCE</scope>
</reference>
<name>A0A0F9F8G5_9ZZZZ</name>
<comment type="caution">
    <text evidence="1">The sequence shown here is derived from an EMBL/GenBank/DDBJ whole genome shotgun (WGS) entry which is preliminary data.</text>
</comment>
<evidence type="ECO:0000313" key="1">
    <source>
        <dbReference type="EMBL" id="KKL82689.1"/>
    </source>
</evidence>